<proteinExistence type="predicted"/>
<organism evidence="1 2">
    <name type="scientific">Actinidia chinensis var. chinensis</name>
    <name type="common">Chinese soft-hair kiwi</name>
    <dbReference type="NCBI Taxonomy" id="1590841"/>
    <lineage>
        <taxon>Eukaryota</taxon>
        <taxon>Viridiplantae</taxon>
        <taxon>Streptophyta</taxon>
        <taxon>Embryophyta</taxon>
        <taxon>Tracheophyta</taxon>
        <taxon>Spermatophyta</taxon>
        <taxon>Magnoliopsida</taxon>
        <taxon>eudicotyledons</taxon>
        <taxon>Gunneridae</taxon>
        <taxon>Pentapetalae</taxon>
        <taxon>asterids</taxon>
        <taxon>Ericales</taxon>
        <taxon>Actinidiaceae</taxon>
        <taxon>Actinidia</taxon>
    </lineage>
</organism>
<reference evidence="2" key="2">
    <citation type="journal article" date="2018" name="BMC Genomics">
        <title>A manually annotated Actinidia chinensis var. chinensis (kiwifruit) genome highlights the challenges associated with draft genomes and gene prediction in plants.</title>
        <authorList>
            <person name="Pilkington S.M."/>
            <person name="Crowhurst R."/>
            <person name="Hilario E."/>
            <person name="Nardozza S."/>
            <person name="Fraser L."/>
            <person name="Peng Y."/>
            <person name="Gunaseelan K."/>
            <person name="Simpson R."/>
            <person name="Tahir J."/>
            <person name="Deroles S.C."/>
            <person name="Templeton K."/>
            <person name="Luo Z."/>
            <person name="Davy M."/>
            <person name="Cheng C."/>
            <person name="McNeilage M."/>
            <person name="Scaglione D."/>
            <person name="Liu Y."/>
            <person name="Zhang Q."/>
            <person name="Datson P."/>
            <person name="De Silva N."/>
            <person name="Gardiner S.E."/>
            <person name="Bassett H."/>
            <person name="Chagne D."/>
            <person name="McCallum J."/>
            <person name="Dzierzon H."/>
            <person name="Deng C."/>
            <person name="Wang Y.Y."/>
            <person name="Barron L."/>
            <person name="Manako K."/>
            <person name="Bowen J."/>
            <person name="Foster T.M."/>
            <person name="Erridge Z.A."/>
            <person name="Tiffin H."/>
            <person name="Waite C.N."/>
            <person name="Davies K.M."/>
            <person name="Grierson E.P."/>
            <person name="Laing W.A."/>
            <person name="Kirk R."/>
            <person name="Chen X."/>
            <person name="Wood M."/>
            <person name="Montefiori M."/>
            <person name="Brummell D.A."/>
            <person name="Schwinn K.E."/>
            <person name="Catanach A."/>
            <person name="Fullerton C."/>
            <person name="Li D."/>
            <person name="Meiyalaghan S."/>
            <person name="Nieuwenhuizen N."/>
            <person name="Read N."/>
            <person name="Prakash R."/>
            <person name="Hunter D."/>
            <person name="Zhang H."/>
            <person name="McKenzie M."/>
            <person name="Knabel M."/>
            <person name="Harris A."/>
            <person name="Allan A.C."/>
            <person name="Gleave A."/>
            <person name="Chen A."/>
            <person name="Janssen B.J."/>
            <person name="Plunkett B."/>
            <person name="Ampomah-Dwamena C."/>
            <person name="Voogd C."/>
            <person name="Leif D."/>
            <person name="Lafferty D."/>
            <person name="Souleyre E.J.F."/>
            <person name="Varkonyi-Gasic E."/>
            <person name="Gambi F."/>
            <person name="Hanley J."/>
            <person name="Yao J.L."/>
            <person name="Cheung J."/>
            <person name="David K.M."/>
            <person name="Warren B."/>
            <person name="Marsh K."/>
            <person name="Snowden K.C."/>
            <person name="Lin-Wang K."/>
            <person name="Brian L."/>
            <person name="Martinez-Sanchez M."/>
            <person name="Wang M."/>
            <person name="Ileperuma N."/>
            <person name="Macnee N."/>
            <person name="Campin R."/>
            <person name="McAtee P."/>
            <person name="Drummond R.S.M."/>
            <person name="Espley R.V."/>
            <person name="Ireland H.S."/>
            <person name="Wu R."/>
            <person name="Atkinson R.G."/>
            <person name="Karunairetnam S."/>
            <person name="Bulley S."/>
            <person name="Chunkath S."/>
            <person name="Hanley Z."/>
            <person name="Storey R."/>
            <person name="Thrimawithana A.H."/>
            <person name="Thomson S."/>
            <person name="David C."/>
            <person name="Testolin R."/>
            <person name="Huang H."/>
            <person name="Hellens R.P."/>
            <person name="Schaffer R.J."/>
        </authorList>
    </citation>
    <scope>NUCLEOTIDE SEQUENCE [LARGE SCALE GENOMIC DNA]</scope>
    <source>
        <strain evidence="2">cv. Red5</strain>
    </source>
</reference>
<dbReference type="InParanoid" id="A0A2R6R252"/>
<reference evidence="1 2" key="1">
    <citation type="submission" date="2017-07" db="EMBL/GenBank/DDBJ databases">
        <title>An improved, manually edited Actinidia chinensis var. chinensis (kiwifruit) genome highlights the challenges associated with draft genomes and gene prediction in plants.</title>
        <authorList>
            <person name="Pilkington S."/>
            <person name="Crowhurst R."/>
            <person name="Hilario E."/>
            <person name="Nardozza S."/>
            <person name="Fraser L."/>
            <person name="Peng Y."/>
            <person name="Gunaseelan K."/>
            <person name="Simpson R."/>
            <person name="Tahir J."/>
            <person name="Deroles S."/>
            <person name="Templeton K."/>
            <person name="Luo Z."/>
            <person name="Davy M."/>
            <person name="Cheng C."/>
            <person name="Mcneilage M."/>
            <person name="Scaglione D."/>
            <person name="Liu Y."/>
            <person name="Zhang Q."/>
            <person name="Datson P."/>
            <person name="De Silva N."/>
            <person name="Gardiner S."/>
            <person name="Bassett H."/>
            <person name="Chagne D."/>
            <person name="Mccallum J."/>
            <person name="Dzierzon H."/>
            <person name="Deng C."/>
            <person name="Wang Y.-Y."/>
            <person name="Barron N."/>
            <person name="Manako K."/>
            <person name="Bowen J."/>
            <person name="Foster T."/>
            <person name="Erridge Z."/>
            <person name="Tiffin H."/>
            <person name="Waite C."/>
            <person name="Davies K."/>
            <person name="Grierson E."/>
            <person name="Laing W."/>
            <person name="Kirk R."/>
            <person name="Chen X."/>
            <person name="Wood M."/>
            <person name="Montefiori M."/>
            <person name="Brummell D."/>
            <person name="Schwinn K."/>
            <person name="Catanach A."/>
            <person name="Fullerton C."/>
            <person name="Li D."/>
            <person name="Meiyalaghan S."/>
            <person name="Nieuwenhuizen N."/>
            <person name="Read N."/>
            <person name="Prakash R."/>
            <person name="Hunter D."/>
            <person name="Zhang H."/>
            <person name="Mckenzie M."/>
            <person name="Knabel M."/>
            <person name="Harris A."/>
            <person name="Allan A."/>
            <person name="Chen A."/>
            <person name="Janssen B."/>
            <person name="Plunkett B."/>
            <person name="Dwamena C."/>
            <person name="Voogd C."/>
            <person name="Leif D."/>
            <person name="Lafferty D."/>
            <person name="Souleyre E."/>
            <person name="Varkonyi-Gasic E."/>
            <person name="Gambi F."/>
            <person name="Hanley J."/>
            <person name="Yao J.-L."/>
            <person name="Cheung J."/>
            <person name="David K."/>
            <person name="Warren B."/>
            <person name="Marsh K."/>
            <person name="Snowden K."/>
            <person name="Lin-Wang K."/>
            <person name="Brian L."/>
            <person name="Martinez-Sanchez M."/>
            <person name="Wang M."/>
            <person name="Ileperuma N."/>
            <person name="Macnee N."/>
            <person name="Campin R."/>
            <person name="Mcatee P."/>
            <person name="Drummond R."/>
            <person name="Espley R."/>
            <person name="Ireland H."/>
            <person name="Wu R."/>
            <person name="Atkinson R."/>
            <person name="Karunairetnam S."/>
            <person name="Bulley S."/>
            <person name="Chunkath S."/>
            <person name="Hanley Z."/>
            <person name="Storey R."/>
            <person name="Thrimawithana A."/>
            <person name="Thomson S."/>
            <person name="David C."/>
            <person name="Testolin R."/>
        </authorList>
    </citation>
    <scope>NUCLEOTIDE SEQUENCE [LARGE SCALE GENOMIC DNA]</scope>
    <source>
        <strain evidence="2">cv. Red5</strain>
        <tissue evidence="1">Young leaf</tissue>
    </source>
</reference>
<sequence length="119" mass="13396">MLKHERECVSKKKMLHILQRFAFTKGVCVCVRARAHTKFKKENVAIFTHTFIYFRLTAALSAISPPLLELEVGHHKGFSCPSKTSSRPFTKTRVSMKVSMHNGCLPLIPVSVIVWALGS</sequence>
<accession>A0A2R6R252</accession>
<keyword evidence="1" id="KW-0547">Nucleotide-binding</keyword>
<comment type="caution">
    <text evidence="1">The sequence shown here is derived from an EMBL/GenBank/DDBJ whole genome shotgun (WGS) entry which is preliminary data.</text>
</comment>
<dbReference type="AlphaFoldDB" id="A0A2R6R252"/>
<name>A0A2R6R252_ACTCC</name>
<keyword evidence="1" id="KW-0378">Hydrolase</keyword>
<keyword evidence="2" id="KW-1185">Reference proteome</keyword>
<evidence type="ECO:0000313" key="2">
    <source>
        <dbReference type="Proteomes" id="UP000241394"/>
    </source>
</evidence>
<dbReference type="EMBL" id="NKQK01000010">
    <property type="protein sequence ID" value="PSS19320.1"/>
    <property type="molecule type" value="Genomic_DNA"/>
</dbReference>
<evidence type="ECO:0000313" key="1">
    <source>
        <dbReference type="EMBL" id="PSS19320.1"/>
    </source>
</evidence>
<gene>
    <name evidence="1" type="ORF">CEY00_Acc11368</name>
</gene>
<dbReference type="Proteomes" id="UP000241394">
    <property type="component" value="Chromosome LG10"/>
</dbReference>
<dbReference type="Gramene" id="PSS19320">
    <property type="protein sequence ID" value="PSS19320"/>
    <property type="gene ID" value="CEY00_Acc11368"/>
</dbReference>
<keyword evidence="1" id="KW-0067">ATP-binding</keyword>
<protein>
    <submittedName>
        <fullName evidence="1">Holliday junction ATP-dependent DNA helicase</fullName>
    </submittedName>
</protein>
<dbReference type="GO" id="GO:0004386">
    <property type="term" value="F:helicase activity"/>
    <property type="evidence" value="ECO:0007669"/>
    <property type="project" value="UniProtKB-KW"/>
</dbReference>
<keyword evidence="1" id="KW-0347">Helicase</keyword>